<feature type="region of interest" description="Disordered" evidence="1">
    <location>
        <begin position="65"/>
        <end position="121"/>
    </location>
</feature>
<protein>
    <submittedName>
        <fullName evidence="2">Uncharacterized protein</fullName>
    </submittedName>
</protein>
<dbReference type="EMBL" id="JBGBPQ010000006">
    <property type="protein sequence ID" value="KAL1522277.1"/>
    <property type="molecule type" value="Genomic_DNA"/>
</dbReference>
<dbReference type="AlphaFoldDB" id="A0AB34JNH0"/>
<evidence type="ECO:0000313" key="3">
    <source>
        <dbReference type="Proteomes" id="UP001515480"/>
    </source>
</evidence>
<comment type="caution">
    <text evidence="2">The sequence shown here is derived from an EMBL/GenBank/DDBJ whole genome shotgun (WGS) entry which is preliminary data.</text>
</comment>
<evidence type="ECO:0000256" key="1">
    <source>
        <dbReference type="SAM" id="MobiDB-lite"/>
    </source>
</evidence>
<name>A0AB34JNH0_PRYPA</name>
<evidence type="ECO:0000313" key="2">
    <source>
        <dbReference type="EMBL" id="KAL1522277.1"/>
    </source>
</evidence>
<keyword evidence="3" id="KW-1185">Reference proteome</keyword>
<accession>A0AB34JNH0</accession>
<organism evidence="2 3">
    <name type="scientific">Prymnesium parvum</name>
    <name type="common">Toxic golden alga</name>
    <dbReference type="NCBI Taxonomy" id="97485"/>
    <lineage>
        <taxon>Eukaryota</taxon>
        <taxon>Haptista</taxon>
        <taxon>Haptophyta</taxon>
        <taxon>Prymnesiophyceae</taxon>
        <taxon>Prymnesiales</taxon>
        <taxon>Prymnesiaceae</taxon>
        <taxon>Prymnesium</taxon>
    </lineage>
</organism>
<dbReference type="Proteomes" id="UP001515480">
    <property type="component" value="Unassembled WGS sequence"/>
</dbReference>
<gene>
    <name evidence="2" type="ORF">AB1Y20_017271</name>
</gene>
<reference evidence="2 3" key="1">
    <citation type="journal article" date="2024" name="Science">
        <title>Giant polyketide synthase enzymes in the biosynthesis of giant marine polyether toxins.</title>
        <authorList>
            <person name="Fallon T.R."/>
            <person name="Shende V.V."/>
            <person name="Wierzbicki I.H."/>
            <person name="Pendleton A.L."/>
            <person name="Watervoot N.F."/>
            <person name="Auber R.P."/>
            <person name="Gonzalez D.J."/>
            <person name="Wisecaver J.H."/>
            <person name="Moore B.S."/>
        </authorList>
    </citation>
    <scope>NUCLEOTIDE SEQUENCE [LARGE SCALE GENOMIC DNA]</scope>
    <source>
        <strain evidence="2 3">12B1</strain>
    </source>
</reference>
<feature type="compositionally biased region" description="Basic and acidic residues" evidence="1">
    <location>
        <begin position="68"/>
        <end position="106"/>
    </location>
</feature>
<sequence>MASRLFGARGATSLGAHHQHGSTIFHISHGGGLALATLIEVVSASPNVMSSVLVGRCGWLASAAADAADDKYGRATTEGDARRSGDGCTEDDKHVLERLTLEERGRGGGGGLPRSSKTGGR</sequence>
<proteinExistence type="predicted"/>